<dbReference type="Proteomes" id="UP000224634">
    <property type="component" value="Unassembled WGS sequence"/>
</dbReference>
<evidence type="ECO:0000256" key="2">
    <source>
        <dbReference type="SAM" id="SignalP"/>
    </source>
</evidence>
<gene>
    <name evidence="3" type="ORF">AJ80_02968</name>
</gene>
<proteinExistence type="predicted"/>
<dbReference type="EMBL" id="PDNA01000031">
    <property type="protein sequence ID" value="PGH22919.1"/>
    <property type="molecule type" value="Genomic_DNA"/>
</dbReference>
<name>A0A2B7YPE6_POLH7</name>
<keyword evidence="2" id="KW-0732">Signal</keyword>
<dbReference type="AlphaFoldDB" id="A0A2B7YPE6"/>
<feature type="chain" id="PRO_5012518779" description="Extracellular membrane protein CFEM domain-containing protein" evidence="2">
    <location>
        <begin position="22"/>
        <end position="176"/>
    </location>
</feature>
<feature type="region of interest" description="Disordered" evidence="1">
    <location>
        <begin position="102"/>
        <end position="156"/>
    </location>
</feature>
<organism evidence="3 4">
    <name type="scientific">Polytolypa hystricis (strain UAMH7299)</name>
    <dbReference type="NCBI Taxonomy" id="1447883"/>
    <lineage>
        <taxon>Eukaryota</taxon>
        <taxon>Fungi</taxon>
        <taxon>Dikarya</taxon>
        <taxon>Ascomycota</taxon>
        <taxon>Pezizomycotina</taxon>
        <taxon>Eurotiomycetes</taxon>
        <taxon>Eurotiomycetidae</taxon>
        <taxon>Onygenales</taxon>
        <taxon>Onygenales incertae sedis</taxon>
        <taxon>Polytolypa</taxon>
    </lineage>
</organism>
<evidence type="ECO:0000256" key="1">
    <source>
        <dbReference type="SAM" id="MobiDB-lite"/>
    </source>
</evidence>
<evidence type="ECO:0000313" key="3">
    <source>
        <dbReference type="EMBL" id="PGH22919.1"/>
    </source>
</evidence>
<evidence type="ECO:0008006" key="5">
    <source>
        <dbReference type="Google" id="ProtNLM"/>
    </source>
</evidence>
<comment type="caution">
    <text evidence="3">The sequence shown here is derived from an EMBL/GenBank/DDBJ whole genome shotgun (WGS) entry which is preliminary data.</text>
</comment>
<dbReference type="STRING" id="1447883.A0A2B7YPE6"/>
<reference evidence="3 4" key="1">
    <citation type="submission" date="2017-10" db="EMBL/GenBank/DDBJ databases">
        <title>Comparative genomics in systemic dimorphic fungi from Ajellomycetaceae.</title>
        <authorList>
            <person name="Munoz J.F."/>
            <person name="Mcewen J.G."/>
            <person name="Clay O.K."/>
            <person name="Cuomo C.A."/>
        </authorList>
    </citation>
    <scope>NUCLEOTIDE SEQUENCE [LARGE SCALE GENOMIC DNA]</scope>
    <source>
        <strain evidence="3 4">UAMH7299</strain>
    </source>
</reference>
<feature type="signal peptide" evidence="2">
    <location>
        <begin position="1"/>
        <end position="21"/>
    </location>
</feature>
<sequence>MFVTKSAILVAFLALCNIVLATVPPACLLAAVNTQPKPADLDTICGAKSTTVQREILKACDDDQTSAALKAFQKSCSEDGHKTSHLIPTNLRSSRTALIPVTTAGPSSTGFSTSTATGTAAGPETTETGSADDSADATATTSGSPATQTENSASSQKMDSMVIAAVVVMVGAAAVL</sequence>
<feature type="compositionally biased region" description="Low complexity" evidence="1">
    <location>
        <begin position="102"/>
        <end position="149"/>
    </location>
</feature>
<protein>
    <recommendedName>
        <fullName evidence="5">Extracellular membrane protein CFEM domain-containing protein</fullName>
    </recommendedName>
</protein>
<keyword evidence="4" id="KW-1185">Reference proteome</keyword>
<evidence type="ECO:0000313" key="4">
    <source>
        <dbReference type="Proteomes" id="UP000224634"/>
    </source>
</evidence>
<accession>A0A2B7YPE6</accession>
<dbReference type="OrthoDB" id="4776947at2759"/>